<dbReference type="GO" id="GO:0005886">
    <property type="term" value="C:plasma membrane"/>
    <property type="evidence" value="ECO:0007669"/>
    <property type="project" value="UniProtKB-SubCell"/>
</dbReference>
<evidence type="ECO:0000256" key="8">
    <source>
        <dbReference type="ARBA" id="ARBA00023136"/>
    </source>
</evidence>
<dbReference type="InParanoid" id="A0A2R5FZB8"/>
<feature type="compositionally biased region" description="Polar residues" evidence="10">
    <location>
        <begin position="297"/>
        <end position="313"/>
    </location>
</feature>
<evidence type="ECO:0000256" key="2">
    <source>
        <dbReference type="ARBA" id="ARBA00022448"/>
    </source>
</evidence>
<evidence type="ECO:0000313" key="12">
    <source>
        <dbReference type="EMBL" id="GBG24097.1"/>
    </source>
</evidence>
<keyword evidence="8 11" id="KW-0472">Membrane</keyword>
<evidence type="ECO:0000256" key="10">
    <source>
        <dbReference type="SAM" id="MobiDB-lite"/>
    </source>
</evidence>
<feature type="transmembrane region" description="Helical" evidence="11">
    <location>
        <begin position="7"/>
        <end position="27"/>
    </location>
</feature>
<feature type="compositionally biased region" description="Acidic residues" evidence="10">
    <location>
        <begin position="213"/>
        <end position="238"/>
    </location>
</feature>
<name>A0A2R5FZB8_9STRA</name>
<reference evidence="12 13" key="1">
    <citation type="submission" date="2017-12" db="EMBL/GenBank/DDBJ databases">
        <title>Sequencing, de novo assembly and annotation of complete genome of a new Thraustochytrid species, strain FCC1311.</title>
        <authorList>
            <person name="Sedici K."/>
            <person name="Godart F."/>
            <person name="Aiese Cigliano R."/>
            <person name="Sanseverino W."/>
            <person name="Barakat M."/>
            <person name="Ortet P."/>
            <person name="Marechal E."/>
            <person name="Cagnac O."/>
            <person name="Amato A."/>
        </authorList>
    </citation>
    <scope>NUCLEOTIDE SEQUENCE [LARGE SCALE GENOMIC DNA]</scope>
</reference>
<comment type="caution">
    <text evidence="12">The sequence shown here is derived from an EMBL/GenBank/DDBJ whole genome shotgun (WGS) entry which is preliminary data.</text>
</comment>
<dbReference type="InterPro" id="IPR027359">
    <property type="entry name" value="Volt_channel_dom_sf"/>
</dbReference>
<protein>
    <submittedName>
        <fullName evidence="12">Voltage-gated hydrogen channel 1</fullName>
    </submittedName>
</protein>
<evidence type="ECO:0000256" key="11">
    <source>
        <dbReference type="SAM" id="Phobius"/>
    </source>
</evidence>
<keyword evidence="13" id="KW-1185">Reference proteome</keyword>
<keyword evidence="3" id="KW-1003">Cell membrane</keyword>
<dbReference type="Gene3D" id="1.20.120.350">
    <property type="entry name" value="Voltage-gated potassium channels. Chain C"/>
    <property type="match status" value="1"/>
</dbReference>
<dbReference type="AlphaFoldDB" id="A0A2R5FZB8"/>
<accession>A0A2R5FZB8</accession>
<evidence type="ECO:0000256" key="6">
    <source>
        <dbReference type="ARBA" id="ARBA00022989"/>
    </source>
</evidence>
<organism evidence="12 13">
    <name type="scientific">Hondaea fermentalgiana</name>
    <dbReference type="NCBI Taxonomy" id="2315210"/>
    <lineage>
        <taxon>Eukaryota</taxon>
        <taxon>Sar</taxon>
        <taxon>Stramenopiles</taxon>
        <taxon>Bigyra</taxon>
        <taxon>Labyrinthulomycetes</taxon>
        <taxon>Thraustochytrida</taxon>
        <taxon>Thraustochytriidae</taxon>
        <taxon>Hondaea</taxon>
    </lineage>
</organism>
<evidence type="ECO:0000313" key="13">
    <source>
        <dbReference type="Proteomes" id="UP000241890"/>
    </source>
</evidence>
<evidence type="ECO:0000256" key="4">
    <source>
        <dbReference type="ARBA" id="ARBA00022692"/>
    </source>
</evidence>
<dbReference type="InterPro" id="IPR031846">
    <property type="entry name" value="Hvcn1"/>
</dbReference>
<feature type="compositionally biased region" description="Basic and acidic residues" evidence="10">
    <location>
        <begin position="315"/>
        <end position="333"/>
    </location>
</feature>
<proteinExistence type="predicted"/>
<dbReference type="Proteomes" id="UP000241890">
    <property type="component" value="Unassembled WGS sequence"/>
</dbReference>
<keyword evidence="9" id="KW-0407">Ion channel</keyword>
<feature type="compositionally biased region" description="Polar residues" evidence="10">
    <location>
        <begin position="342"/>
        <end position="353"/>
    </location>
</feature>
<evidence type="ECO:0000256" key="7">
    <source>
        <dbReference type="ARBA" id="ARBA00023065"/>
    </source>
</evidence>
<dbReference type="GO" id="GO:0034702">
    <property type="term" value="C:monoatomic ion channel complex"/>
    <property type="evidence" value="ECO:0007669"/>
    <property type="project" value="UniProtKB-KW"/>
</dbReference>
<feature type="transmembrane region" description="Helical" evidence="11">
    <location>
        <begin position="75"/>
        <end position="94"/>
    </location>
</feature>
<dbReference type="PANTHER" id="PTHR46480:SF1">
    <property type="entry name" value="VOLTAGE-GATED HYDROGEN CHANNEL 1"/>
    <property type="match status" value="1"/>
</dbReference>
<feature type="compositionally biased region" description="Acidic residues" evidence="10">
    <location>
        <begin position="279"/>
        <end position="292"/>
    </location>
</feature>
<dbReference type="EMBL" id="BEYU01000003">
    <property type="protein sequence ID" value="GBG24097.1"/>
    <property type="molecule type" value="Genomic_DNA"/>
</dbReference>
<feature type="region of interest" description="Disordered" evidence="10">
    <location>
        <begin position="207"/>
        <end position="353"/>
    </location>
</feature>
<keyword evidence="6 11" id="KW-1133">Transmembrane helix</keyword>
<evidence type="ECO:0000256" key="5">
    <source>
        <dbReference type="ARBA" id="ARBA00022882"/>
    </source>
</evidence>
<keyword evidence="4 11" id="KW-0812">Transmembrane</keyword>
<keyword evidence="7" id="KW-0406">Ion transport</keyword>
<sequence>MLQTQELQFVLVVLIVVDFLSAFYMLFADAKGWETPFLKVLEYQSGMALLAYALEIGLILVAFRGEVFAHLGYSLDMMLVGIMFYGVLSTASWATAARLLNVFRLWRAVRMVNAALLAQEQEVARTRGEVSLLNEKIEALKLKAKRADLAHKREVDKNKRLEQNFRAQRDELDTLREALQIAAQTMAKVQGLEGIADLMGEQDQLELAKAAQEEEEEEEDDDDDEDDDDGDNEGVEDLLENKSARDRHRKRTGASRLVGEQSEFARKSSTTRSRFGAVPEEDSESDNDDEFADSNSGPETNETASVPSQTQSPRGKVDADNAERDVEEHKETSAGRGKSRRPTGQTQTRRLPV</sequence>
<comment type="subcellular location">
    <subcellularLocation>
        <location evidence="1">Cell membrane</location>
        <topology evidence="1">Multi-pass membrane protein</topology>
    </subcellularLocation>
</comment>
<evidence type="ECO:0000256" key="1">
    <source>
        <dbReference type="ARBA" id="ARBA00004651"/>
    </source>
</evidence>
<gene>
    <name evidence="12" type="ORF">FCC1311_003152</name>
</gene>
<dbReference type="GO" id="GO:0030171">
    <property type="term" value="F:voltage-gated proton channel activity"/>
    <property type="evidence" value="ECO:0007669"/>
    <property type="project" value="InterPro"/>
</dbReference>
<evidence type="ECO:0000256" key="9">
    <source>
        <dbReference type="ARBA" id="ARBA00023303"/>
    </source>
</evidence>
<keyword evidence="2" id="KW-0813">Transport</keyword>
<dbReference type="PANTHER" id="PTHR46480">
    <property type="entry name" value="F20B24.22"/>
    <property type="match status" value="1"/>
</dbReference>
<dbReference type="OrthoDB" id="427456at2759"/>
<keyword evidence="5" id="KW-0851">Voltage-gated channel</keyword>
<evidence type="ECO:0000256" key="3">
    <source>
        <dbReference type="ARBA" id="ARBA00022475"/>
    </source>
</evidence>
<feature type="transmembrane region" description="Helical" evidence="11">
    <location>
        <begin position="47"/>
        <end position="63"/>
    </location>
</feature>